<dbReference type="EMBL" id="AP027370">
    <property type="protein sequence ID" value="BDY13189.1"/>
    <property type="molecule type" value="Genomic_DNA"/>
</dbReference>
<reference evidence="3 4" key="1">
    <citation type="submission" date="2023-03" db="EMBL/GenBank/DDBJ databases">
        <title>Description of Hydrogenimonas sp. ISO32.</title>
        <authorList>
            <person name="Mino S."/>
            <person name="Fukazawa S."/>
            <person name="Sawabe T."/>
        </authorList>
    </citation>
    <scope>NUCLEOTIDE SEQUENCE [LARGE SCALE GENOMIC DNA]</scope>
    <source>
        <strain evidence="3 4">ISO32</strain>
    </source>
</reference>
<proteinExistence type="predicted"/>
<keyword evidence="4" id="KW-1185">Reference proteome</keyword>
<keyword evidence="2" id="KW-0472">Membrane</keyword>
<evidence type="ECO:0000256" key="1">
    <source>
        <dbReference type="SAM" id="Coils"/>
    </source>
</evidence>
<organism evidence="3 4">
    <name type="scientific">Hydrogenimonas cancrithermarum</name>
    <dbReference type="NCBI Taxonomy" id="2993563"/>
    <lineage>
        <taxon>Bacteria</taxon>
        <taxon>Pseudomonadati</taxon>
        <taxon>Campylobacterota</taxon>
        <taxon>Epsilonproteobacteria</taxon>
        <taxon>Campylobacterales</taxon>
        <taxon>Hydrogenimonadaceae</taxon>
        <taxon>Hydrogenimonas</taxon>
    </lineage>
</organism>
<evidence type="ECO:0000313" key="3">
    <source>
        <dbReference type="EMBL" id="BDY13189.1"/>
    </source>
</evidence>
<accession>A0ABN6WVS8</accession>
<feature type="coiled-coil region" evidence="1">
    <location>
        <begin position="36"/>
        <end position="147"/>
    </location>
</feature>
<evidence type="ECO:0000313" key="4">
    <source>
        <dbReference type="Proteomes" id="UP001321445"/>
    </source>
</evidence>
<sequence length="160" mass="18502">MMGKEFVFLLLGIGAGAIIAFVGGYILARSKADRRQAMYQVEIDELLQANEEMEQELRPLKKRFKELEATLNQEYVEKAALLERMKHIGDVRRELEHERSINRQLNERIAELEQLVGKLEAQMAAEAESIERQLDQIEDMKRKVIKEVHAIVKEIAEKKG</sequence>
<keyword evidence="2" id="KW-0812">Transmembrane</keyword>
<gene>
    <name evidence="3" type="ORF">HCR_15010</name>
</gene>
<keyword evidence="2" id="KW-1133">Transmembrane helix</keyword>
<keyword evidence="1" id="KW-0175">Coiled coil</keyword>
<evidence type="ECO:0000256" key="2">
    <source>
        <dbReference type="SAM" id="Phobius"/>
    </source>
</evidence>
<protein>
    <submittedName>
        <fullName evidence="3">Uncharacterized protein</fullName>
    </submittedName>
</protein>
<feature type="transmembrane region" description="Helical" evidence="2">
    <location>
        <begin position="6"/>
        <end position="28"/>
    </location>
</feature>
<dbReference type="Proteomes" id="UP001321445">
    <property type="component" value="Chromosome"/>
</dbReference>
<name>A0ABN6WVS8_9BACT</name>